<dbReference type="Proteomes" id="UP000199478">
    <property type="component" value="Unassembled WGS sequence"/>
</dbReference>
<dbReference type="Pfam" id="PF11300">
    <property type="entry name" value="DUF3102"/>
    <property type="match status" value="1"/>
</dbReference>
<dbReference type="OrthoDB" id="7361648at2"/>
<evidence type="ECO:0000313" key="2">
    <source>
        <dbReference type="Proteomes" id="UP000199478"/>
    </source>
</evidence>
<dbReference type="AlphaFoldDB" id="A0A1I6FTE7"/>
<dbReference type="STRING" id="390270.SAMN04488005_0452"/>
<sequence>MHFSTNAKKERLGRTAKEIAAEIGEELIKVKASLKHGEFIPWVKEQCSFAQAMAYNYMKIANLKLTTRCKFDQCNSIREVLALGKPKPTPKQERRAATLDDLRKVERLRALRDDPEIISREKFVGWGSVNRRKWQRIVVYQ</sequence>
<protein>
    <recommendedName>
        <fullName evidence="3">DUF3102 domain-containing protein</fullName>
    </recommendedName>
</protein>
<accession>A0A1I6FTE7</accession>
<dbReference type="EMBL" id="FOYP01000001">
    <property type="protein sequence ID" value="SFR33201.1"/>
    <property type="molecule type" value="Genomic_DNA"/>
</dbReference>
<dbReference type="InterPro" id="IPR021451">
    <property type="entry name" value="DUF3102"/>
</dbReference>
<name>A0A1I6FTE7_9RHOB</name>
<evidence type="ECO:0008006" key="3">
    <source>
        <dbReference type="Google" id="ProtNLM"/>
    </source>
</evidence>
<organism evidence="1 2">
    <name type="scientific">Yoonia tamlensis</name>
    <dbReference type="NCBI Taxonomy" id="390270"/>
    <lineage>
        <taxon>Bacteria</taxon>
        <taxon>Pseudomonadati</taxon>
        <taxon>Pseudomonadota</taxon>
        <taxon>Alphaproteobacteria</taxon>
        <taxon>Rhodobacterales</taxon>
        <taxon>Paracoccaceae</taxon>
        <taxon>Yoonia</taxon>
    </lineage>
</organism>
<evidence type="ECO:0000313" key="1">
    <source>
        <dbReference type="EMBL" id="SFR33201.1"/>
    </source>
</evidence>
<gene>
    <name evidence="1" type="ORF">SAMN04488005_0452</name>
</gene>
<reference evidence="2" key="1">
    <citation type="submission" date="2016-10" db="EMBL/GenBank/DDBJ databases">
        <authorList>
            <person name="Varghese N."/>
            <person name="Submissions S."/>
        </authorList>
    </citation>
    <scope>NUCLEOTIDE SEQUENCE [LARGE SCALE GENOMIC DNA]</scope>
    <source>
        <strain evidence="2">DSM 26879</strain>
    </source>
</reference>
<proteinExistence type="predicted"/>
<dbReference type="RefSeq" id="WP_090195920.1">
    <property type="nucleotide sequence ID" value="NZ_FOYP01000001.1"/>
</dbReference>
<keyword evidence="2" id="KW-1185">Reference proteome</keyword>